<feature type="compositionally biased region" description="Polar residues" evidence="1">
    <location>
        <begin position="109"/>
        <end position="120"/>
    </location>
</feature>
<feature type="region of interest" description="Disordered" evidence="1">
    <location>
        <begin position="1"/>
        <end position="139"/>
    </location>
</feature>
<feature type="compositionally biased region" description="Basic and acidic residues" evidence="1">
    <location>
        <begin position="44"/>
        <end position="57"/>
    </location>
</feature>
<evidence type="ECO:0000313" key="2">
    <source>
        <dbReference type="EMBL" id="ACM90978.1"/>
    </source>
</evidence>
<sequence>MTPAVYSAENNAVQDKTGEDSVMQESGVQPGNTVNEPVSAVPESQKDIVSEESEKTENTGPKAGIQPGNPQTSGSENENSEKAAEMTPEKFDGLSQEEQENFLKKQQEKIQNQAGQNPSETGEKQENMKRSVPQKKKSVTKTALSGIVLMPTAYRGTGINETGPGLDINAAYVIGRLYGKNTYDWTLEKKDYLDRIGIWLLSADGKLQVQTEGKFRPAVAAGVQGIFSFRDSSNPTLKTNQDLKVDAKSNNSYANAYVAVSKRIGNRFILNAGYSDGDMPKMINSFSEYLSKQAMEQNGITGVRGSGGMLFGGMMWLPKPDSPISVEFMIPQGAPMSPKLVNLHLGTLLKL</sequence>
<accession>C0JZV0</accession>
<feature type="compositionally biased region" description="Polar residues" evidence="1">
    <location>
        <begin position="68"/>
        <end position="77"/>
    </location>
</feature>
<evidence type="ECO:0000256" key="1">
    <source>
        <dbReference type="SAM" id="MobiDB-lite"/>
    </source>
</evidence>
<protein>
    <submittedName>
        <fullName evidence="2">Uncharacterized protein</fullName>
    </submittedName>
</protein>
<feature type="non-terminal residue" evidence="2">
    <location>
        <position position="351"/>
    </location>
</feature>
<feature type="compositionally biased region" description="Polar residues" evidence="1">
    <location>
        <begin position="23"/>
        <end position="36"/>
    </location>
</feature>
<feature type="compositionally biased region" description="Basic and acidic residues" evidence="1">
    <location>
        <begin position="79"/>
        <end position="92"/>
    </location>
</feature>
<organism evidence="2">
    <name type="scientific">uncultured bacterium URE12</name>
    <dbReference type="NCBI Taxonomy" id="581111"/>
    <lineage>
        <taxon>Bacteria</taxon>
        <taxon>environmental samples</taxon>
    </lineage>
</organism>
<proteinExistence type="predicted"/>
<dbReference type="AlphaFoldDB" id="C0JZV0"/>
<dbReference type="EMBL" id="FJ529690">
    <property type="protein sequence ID" value="ACM90978.1"/>
    <property type="molecule type" value="Genomic_DNA"/>
</dbReference>
<reference evidence="2" key="1">
    <citation type="submission" date="2008-11" db="EMBL/GenBank/DDBJ databases">
        <title>Isolation and characterization of a fructose-1,6-bisphosphatase in Bacteroides sp. from a rumen metagenomic library.</title>
        <authorList>
            <person name="Wang J."/>
            <person name="Liu K."/>
            <person name="Zhao S."/>
            <person name="Bu D."/>
            <person name="Li D."/>
            <person name="Yu P."/>
            <person name="Wei H."/>
            <person name="Zhou L."/>
        </authorList>
    </citation>
    <scope>NUCLEOTIDE SEQUENCE</scope>
</reference>
<name>C0JZV0_9BACT</name>